<name>A0A399FX10_9ACTN</name>
<gene>
    <name evidence="1" type="ORF">NI17_016090</name>
</gene>
<dbReference type="AlphaFoldDB" id="A0A399FX10"/>
<dbReference type="EMBL" id="CP063196">
    <property type="protein sequence ID" value="UOE18343.1"/>
    <property type="molecule type" value="Genomic_DNA"/>
</dbReference>
<evidence type="ECO:0000313" key="2">
    <source>
        <dbReference type="Proteomes" id="UP000265719"/>
    </source>
</evidence>
<dbReference type="RefSeq" id="WP_068688325.1">
    <property type="nucleotide sequence ID" value="NZ_CP063196.1"/>
</dbReference>
<proteinExistence type="predicted"/>
<keyword evidence="2" id="KW-1185">Reference proteome</keyword>
<dbReference type="OrthoDB" id="3748531at2"/>
<organism evidence="1 2">
    <name type="scientific">Thermobifida halotolerans</name>
    <dbReference type="NCBI Taxonomy" id="483545"/>
    <lineage>
        <taxon>Bacteria</taxon>
        <taxon>Bacillati</taxon>
        <taxon>Actinomycetota</taxon>
        <taxon>Actinomycetes</taxon>
        <taxon>Streptosporangiales</taxon>
        <taxon>Nocardiopsidaceae</taxon>
        <taxon>Thermobifida</taxon>
    </lineage>
</organism>
<dbReference type="KEGG" id="thao:NI17_016090"/>
<sequence length="143" mass="15412">MSGSSPHIRASDADREGVAERLREHFAQGRLDDDELAERMEAVYRARTRGELALLTEDLPGRDLADLPGLVASALPRTRGDAGLPVPFGYWLVGGGMNTLLLVVEMIVFVALGADLAWYLAAVGLWAVIMGVVALGVQRTRRG</sequence>
<dbReference type="Proteomes" id="UP000265719">
    <property type="component" value="Chromosome"/>
</dbReference>
<reference evidence="1" key="1">
    <citation type="submission" date="2020-10" db="EMBL/GenBank/DDBJ databases">
        <title>De novo genome project of the cellulose decomposer Thermobifida halotolerans type strain.</title>
        <authorList>
            <person name="Nagy I."/>
            <person name="Horvath B."/>
            <person name="Kukolya J."/>
            <person name="Nagy I."/>
            <person name="Orsini M."/>
        </authorList>
    </citation>
    <scope>NUCLEOTIDE SEQUENCE</scope>
    <source>
        <strain evidence="1">DSM 44931</strain>
    </source>
</reference>
<dbReference type="PANTHER" id="PTHR40763">
    <property type="entry name" value="MEMBRANE PROTEIN-RELATED"/>
    <property type="match status" value="1"/>
</dbReference>
<dbReference type="Pfam" id="PF08044">
    <property type="entry name" value="DUF1707"/>
    <property type="match status" value="1"/>
</dbReference>
<accession>A0A399FX10</accession>
<dbReference type="InterPro" id="IPR012551">
    <property type="entry name" value="DUF1707_SHOCT-like"/>
</dbReference>
<evidence type="ECO:0000313" key="1">
    <source>
        <dbReference type="EMBL" id="UOE18343.1"/>
    </source>
</evidence>
<dbReference type="PANTHER" id="PTHR40763:SF4">
    <property type="entry name" value="DUF1707 DOMAIN-CONTAINING PROTEIN"/>
    <property type="match status" value="1"/>
</dbReference>
<protein>
    <submittedName>
        <fullName evidence="1">DUF1707 domain-containing protein</fullName>
    </submittedName>
</protein>